<organism evidence="2 3">
    <name type="scientific">Natronosalvus hydrolyticus</name>
    <dbReference type="NCBI Taxonomy" id="2979988"/>
    <lineage>
        <taxon>Archaea</taxon>
        <taxon>Methanobacteriati</taxon>
        <taxon>Methanobacteriota</taxon>
        <taxon>Stenosarchaea group</taxon>
        <taxon>Halobacteria</taxon>
        <taxon>Halobacteriales</taxon>
        <taxon>Natrialbaceae</taxon>
        <taxon>Natronosalvus</taxon>
    </lineage>
</organism>
<dbReference type="RefSeq" id="WP_342805556.1">
    <property type="nucleotide sequence ID" value="NZ_JAOPJZ010000001.1"/>
</dbReference>
<sequence length="110" mass="11618">MGFDRFDLTALVGFLGLIGLSFVVETPALGAGFGGFLLSLAVWRLYDGKPWEALAWLAWVGAAVALAIPAGSVSTVLFISSLIVGLALLFASRRELLPAIWFADSEGTDD</sequence>
<dbReference type="Proteomes" id="UP001321047">
    <property type="component" value="Unassembled WGS sequence"/>
</dbReference>
<keyword evidence="1" id="KW-0812">Transmembrane</keyword>
<protein>
    <submittedName>
        <fullName evidence="2">Uncharacterized protein</fullName>
    </submittedName>
</protein>
<proteinExistence type="predicted"/>
<name>A0AAP3E5P4_9EURY</name>
<comment type="caution">
    <text evidence="2">The sequence shown here is derived from an EMBL/GenBank/DDBJ whole genome shotgun (WGS) entry which is preliminary data.</text>
</comment>
<keyword evidence="1" id="KW-0472">Membrane</keyword>
<reference evidence="2 3" key="1">
    <citation type="submission" date="2022-09" db="EMBL/GenBank/DDBJ databases">
        <title>Enrichment on poylsaccharides allowed isolation of novel metabolic and taxonomic groups of Haloarchaea.</title>
        <authorList>
            <person name="Sorokin D.Y."/>
            <person name="Elcheninov A.G."/>
            <person name="Khizhniak T.V."/>
            <person name="Kolganova T.V."/>
            <person name="Kublanov I.V."/>
        </authorList>
    </citation>
    <scope>NUCLEOTIDE SEQUENCE [LARGE SCALE GENOMIC DNA]</scope>
    <source>
        <strain evidence="2 3">AArc-curdl1</strain>
    </source>
</reference>
<keyword evidence="1" id="KW-1133">Transmembrane helix</keyword>
<dbReference type="AlphaFoldDB" id="A0AAP3E5P4"/>
<keyword evidence="3" id="KW-1185">Reference proteome</keyword>
<gene>
    <name evidence="2" type="ORF">OB919_01205</name>
</gene>
<feature type="transmembrane region" description="Helical" evidence="1">
    <location>
        <begin position="58"/>
        <end position="91"/>
    </location>
</feature>
<accession>A0AAP3E5P4</accession>
<evidence type="ECO:0000256" key="1">
    <source>
        <dbReference type="SAM" id="Phobius"/>
    </source>
</evidence>
<evidence type="ECO:0000313" key="3">
    <source>
        <dbReference type="Proteomes" id="UP001321047"/>
    </source>
</evidence>
<feature type="transmembrane region" description="Helical" evidence="1">
    <location>
        <begin position="6"/>
        <end position="24"/>
    </location>
</feature>
<evidence type="ECO:0000313" key="2">
    <source>
        <dbReference type="EMBL" id="MCU4750609.1"/>
    </source>
</evidence>
<dbReference type="EMBL" id="JAOPJZ010000001">
    <property type="protein sequence ID" value="MCU4750609.1"/>
    <property type="molecule type" value="Genomic_DNA"/>
</dbReference>